<evidence type="ECO:0000313" key="1">
    <source>
        <dbReference type="EMBL" id="KAI3778886.1"/>
    </source>
</evidence>
<reference evidence="2" key="1">
    <citation type="journal article" date="2022" name="Mol. Ecol. Resour.">
        <title>The genomes of chicory, endive, great burdock and yacon provide insights into Asteraceae palaeo-polyploidization history and plant inulin production.</title>
        <authorList>
            <person name="Fan W."/>
            <person name="Wang S."/>
            <person name="Wang H."/>
            <person name="Wang A."/>
            <person name="Jiang F."/>
            <person name="Liu H."/>
            <person name="Zhao H."/>
            <person name="Xu D."/>
            <person name="Zhang Y."/>
        </authorList>
    </citation>
    <scope>NUCLEOTIDE SEQUENCE [LARGE SCALE GENOMIC DNA]</scope>
    <source>
        <strain evidence="2">cv. Punajuju</strain>
    </source>
</reference>
<name>A0ACB9G774_CICIN</name>
<gene>
    <name evidence="1" type="ORF">L2E82_08275</name>
</gene>
<evidence type="ECO:0000313" key="2">
    <source>
        <dbReference type="Proteomes" id="UP001055811"/>
    </source>
</evidence>
<dbReference type="Proteomes" id="UP001055811">
    <property type="component" value="Linkage Group LG02"/>
</dbReference>
<protein>
    <submittedName>
        <fullName evidence="1">Uncharacterized protein</fullName>
    </submittedName>
</protein>
<sequence length="76" mass="8523">MHSVSCSLCRVEEENLIIYSSVVALPFRSRVGLPPGTVLVRKQTPLSSLPLTNPHLHFQIKHKRTSFILQTIDVSV</sequence>
<reference evidence="1 2" key="2">
    <citation type="journal article" date="2022" name="Mol. Ecol. Resour.">
        <title>The genomes of chicory, endive, great burdock and yacon provide insights into Asteraceae paleo-polyploidization history and plant inulin production.</title>
        <authorList>
            <person name="Fan W."/>
            <person name="Wang S."/>
            <person name="Wang H."/>
            <person name="Wang A."/>
            <person name="Jiang F."/>
            <person name="Liu H."/>
            <person name="Zhao H."/>
            <person name="Xu D."/>
            <person name="Zhang Y."/>
        </authorList>
    </citation>
    <scope>NUCLEOTIDE SEQUENCE [LARGE SCALE GENOMIC DNA]</scope>
    <source>
        <strain evidence="2">cv. Punajuju</strain>
        <tissue evidence="1">Leaves</tissue>
    </source>
</reference>
<comment type="caution">
    <text evidence="1">The sequence shown here is derived from an EMBL/GenBank/DDBJ whole genome shotgun (WGS) entry which is preliminary data.</text>
</comment>
<organism evidence="1 2">
    <name type="scientific">Cichorium intybus</name>
    <name type="common">Chicory</name>
    <dbReference type="NCBI Taxonomy" id="13427"/>
    <lineage>
        <taxon>Eukaryota</taxon>
        <taxon>Viridiplantae</taxon>
        <taxon>Streptophyta</taxon>
        <taxon>Embryophyta</taxon>
        <taxon>Tracheophyta</taxon>
        <taxon>Spermatophyta</taxon>
        <taxon>Magnoliopsida</taxon>
        <taxon>eudicotyledons</taxon>
        <taxon>Gunneridae</taxon>
        <taxon>Pentapetalae</taxon>
        <taxon>asterids</taxon>
        <taxon>campanulids</taxon>
        <taxon>Asterales</taxon>
        <taxon>Asteraceae</taxon>
        <taxon>Cichorioideae</taxon>
        <taxon>Cichorieae</taxon>
        <taxon>Cichoriinae</taxon>
        <taxon>Cichorium</taxon>
    </lineage>
</organism>
<proteinExistence type="predicted"/>
<accession>A0ACB9G774</accession>
<dbReference type="EMBL" id="CM042010">
    <property type="protein sequence ID" value="KAI3778886.1"/>
    <property type="molecule type" value="Genomic_DNA"/>
</dbReference>
<keyword evidence="2" id="KW-1185">Reference proteome</keyword>